<dbReference type="InParanoid" id="F7G7P0"/>
<keyword evidence="12" id="KW-1185">Reference proteome</keyword>
<dbReference type="SUPFAM" id="SSF49562">
    <property type="entry name" value="C2 domain (Calcium/lipid-binding domain, CaLB)"/>
    <property type="match status" value="2"/>
</dbReference>
<reference evidence="11" key="2">
    <citation type="submission" date="2025-09" db="UniProtKB">
        <authorList>
            <consortium name="Ensembl"/>
        </authorList>
    </citation>
    <scope>IDENTIFICATION</scope>
    <source>
        <strain evidence="11">Glennie</strain>
    </source>
</reference>
<dbReference type="InterPro" id="IPR014770">
    <property type="entry name" value="Munc13_1"/>
</dbReference>
<dbReference type="PROSITE" id="PS50004">
    <property type="entry name" value="C2"/>
    <property type="match status" value="2"/>
</dbReference>
<dbReference type="GO" id="GO:0050795">
    <property type="term" value="P:regulation of behavior"/>
    <property type="evidence" value="ECO:0007669"/>
    <property type="project" value="Ensembl"/>
</dbReference>
<feature type="domain" description="MHD1" evidence="9">
    <location>
        <begin position="642"/>
        <end position="763"/>
    </location>
</feature>
<dbReference type="Bgee" id="ENSOANG00000020781">
    <property type="expression patterns" value="Expressed in testis and 4 other cell types or tissues"/>
</dbReference>
<dbReference type="GO" id="GO:0001956">
    <property type="term" value="P:positive regulation of neurotransmitter secretion"/>
    <property type="evidence" value="ECO:0000318"/>
    <property type="project" value="GO_Central"/>
</dbReference>
<dbReference type="InterPro" id="IPR052095">
    <property type="entry name" value="UNC-13_domain"/>
</dbReference>
<dbReference type="GO" id="GO:0032588">
    <property type="term" value="C:trans-Golgi network membrane"/>
    <property type="evidence" value="ECO:0000318"/>
    <property type="project" value="GO_Central"/>
</dbReference>
<dbReference type="GO" id="GO:0098982">
    <property type="term" value="C:GABA-ergic synapse"/>
    <property type="evidence" value="ECO:0007669"/>
    <property type="project" value="Ensembl"/>
</dbReference>
<evidence type="ECO:0000256" key="7">
    <source>
        <dbReference type="SAM" id="MobiDB-lite"/>
    </source>
</evidence>
<dbReference type="CDD" id="cd08676">
    <property type="entry name" value="C2A_Munc13-like"/>
    <property type="match status" value="1"/>
</dbReference>
<dbReference type="HOGENOM" id="CLU_500202_0_0_1"/>
<sequence>MSALLGIKSSVLRQVQGRQSFRRRAEEGAGLPGTTMQEPSPETGAGREEEDDDGDFFARMKSILKKKEARQRSGRREGVLHSGAPPPREPSGLSPALEMPQHSPEQVSELYEEALYTVCYKLGAAAPEQQAATEHELFDYLQKVFDMSVDDHQAALQRVKEAKAPAYSLKVTVVRARNLMAKDPNGFSDPYCMLGILIGQSPRTPGEKRERRFSFRKKKEKHLSGRDGLPAKYLQVTEVKSNTLNPVWNEHFLFEIEDAATDQLHLDIWDHDDDVSVAEACKKLNEVIGFKGMGRYFKQIVKSARANGASGAAEDNADDFLGCLNIPVCEVPVAGLDRWFRLEPRSSSSRVQGDCHLVLKLITTQRDTSLSSRASGFHVHELLLGWLLRFERQQGQADTSSWRGELSSPAATLLAHHGTQLDLTTLQLAVVHWQAGSRHHREQSLDYRYLLDLLGNIREQWGEETLPREQEEGLAESFVAFTEHALLLLQHLRELYPVTNSNAVARLEGLLRCLSLIHGLQPFQAVCPSRNQLPLDVATALKRGTLNWYEGIQSSRSPGGQPGPEQIPGLVSLVDAVYEDLQSCCVYNPLFASIVQVDLFSITYRQLEKLVAEEVGSAVGELSRGVEAGHAWAVRGLGEGLFELYMALAETQRLRDHLPSTDSSALALSGLHSQFLPAMHLWLQVLHERTNTRLQRAVDVDKLEPVDAASKHSSSAAEVTLCFSQTQELWTQLAWPDPAEALDLVTQLSDDLCRAALHYAELVRRKAERRPPAPGEAVSEQLCVALNNVEHVRKLTGQVLRGLPGAPREPGLGLPGGPEGRGTPLALQAPAQARTRTCAGRLGPWSSHLTAKMVGDVKKFVQHISLSPDSIQNEEAVAPLMKYLDDKLVVLNESLVKENLCRVLAALWEMLLSAILQALSANRDVSADFYRRFHYSLEALVDFFHAEGQGLPLDSLRDANFKTLEEELRLHKCSTAECIEQYYLDKLKQRPSEQSKYGRLRVKCYYEAAEQRLAVEVLHALDLIALDANGLSDPFVIVELCPHHLFPLARAHRTQVKAKTLHPVYDELFHFSVPAEQCRRRAACVVFTVMDHDWLSTNDSPARRLSP</sequence>
<evidence type="ECO:0000259" key="9">
    <source>
        <dbReference type="PROSITE" id="PS51258"/>
    </source>
</evidence>
<dbReference type="GO" id="GO:0005543">
    <property type="term" value="F:phospholipid binding"/>
    <property type="evidence" value="ECO:0007669"/>
    <property type="project" value="Ensembl"/>
</dbReference>
<dbReference type="InterPro" id="IPR000008">
    <property type="entry name" value="C2_dom"/>
</dbReference>
<dbReference type="GO" id="GO:0042147">
    <property type="term" value="P:retrograde transport, endosome to Golgi"/>
    <property type="evidence" value="ECO:0007669"/>
    <property type="project" value="Ensembl"/>
</dbReference>
<dbReference type="InterPro" id="IPR014772">
    <property type="entry name" value="Munc13_dom-2"/>
</dbReference>
<dbReference type="Ensembl" id="ENSOANT00000030238.4">
    <property type="protein sequence ID" value="ENSOANP00000026436.3"/>
    <property type="gene ID" value="ENSOANG00000020781.4"/>
</dbReference>
<keyword evidence="6" id="KW-0967">Endosome</keyword>
<evidence type="ECO:0000259" key="8">
    <source>
        <dbReference type="PROSITE" id="PS50004"/>
    </source>
</evidence>
<dbReference type="GO" id="GO:1905413">
    <property type="term" value="P:regulation of dense core granule exocytosis"/>
    <property type="evidence" value="ECO:0000318"/>
    <property type="project" value="GO_Central"/>
</dbReference>
<dbReference type="GO" id="GO:0035774">
    <property type="term" value="P:positive regulation of insulin secretion involved in cellular response to glucose stimulus"/>
    <property type="evidence" value="ECO:0007669"/>
    <property type="project" value="Ensembl"/>
</dbReference>
<dbReference type="Proteomes" id="UP000002279">
    <property type="component" value="Unplaced"/>
</dbReference>
<evidence type="ECO:0000256" key="6">
    <source>
        <dbReference type="ARBA" id="ARBA00022753"/>
    </source>
</evidence>
<dbReference type="Gene3D" id="1.20.58.1100">
    <property type="match status" value="1"/>
</dbReference>
<protein>
    <submittedName>
        <fullName evidence="11">BAI1 associated protein 3</fullName>
    </submittedName>
</protein>
<evidence type="ECO:0000313" key="12">
    <source>
        <dbReference type="Proteomes" id="UP000002279"/>
    </source>
</evidence>
<dbReference type="PROSITE" id="PS51259">
    <property type="entry name" value="MHD2"/>
    <property type="match status" value="1"/>
</dbReference>
<dbReference type="GO" id="GO:1990502">
    <property type="term" value="P:dense core granule maturation"/>
    <property type="evidence" value="ECO:0007669"/>
    <property type="project" value="Ensembl"/>
</dbReference>
<evidence type="ECO:0000256" key="2">
    <source>
        <dbReference type="ARBA" id="ARBA00004603"/>
    </source>
</evidence>
<dbReference type="OMA" id="WLAEAMN"/>
<feature type="domain" description="C2" evidence="8">
    <location>
        <begin position="148"/>
        <end position="310"/>
    </location>
</feature>
<dbReference type="AlphaFoldDB" id="F7G7P0"/>
<dbReference type="GO" id="GO:0005829">
    <property type="term" value="C:cytosol"/>
    <property type="evidence" value="ECO:0007669"/>
    <property type="project" value="Ensembl"/>
</dbReference>
<dbReference type="FunCoup" id="F7G7P0">
    <property type="interactions" value="405"/>
</dbReference>
<reference evidence="11" key="1">
    <citation type="submission" date="2025-08" db="UniProtKB">
        <authorList>
            <consortium name="Ensembl"/>
        </authorList>
    </citation>
    <scope>IDENTIFICATION</scope>
    <source>
        <strain evidence="11">Glennie</strain>
    </source>
</reference>
<keyword evidence="4" id="KW-0268">Exocytosis</keyword>
<comment type="similarity">
    <text evidence="3">Belongs to the unc-13 family.</text>
</comment>
<dbReference type="eggNOG" id="KOG1328">
    <property type="taxonomic scope" value="Eukaryota"/>
</dbReference>
<dbReference type="Gene3D" id="2.60.40.150">
    <property type="entry name" value="C2 domain"/>
    <property type="match status" value="2"/>
</dbReference>
<dbReference type="GO" id="GO:0055038">
    <property type="term" value="C:recycling endosome membrane"/>
    <property type="evidence" value="ECO:0000318"/>
    <property type="project" value="GO_Central"/>
</dbReference>
<dbReference type="GO" id="GO:0007186">
    <property type="term" value="P:G protein-coupled receptor signaling pathway"/>
    <property type="evidence" value="ECO:0007669"/>
    <property type="project" value="Ensembl"/>
</dbReference>
<dbReference type="GO" id="GO:0031902">
    <property type="term" value="C:late endosome membrane"/>
    <property type="evidence" value="ECO:0000318"/>
    <property type="project" value="GO_Central"/>
</dbReference>
<keyword evidence="5" id="KW-0963">Cytoplasm</keyword>
<dbReference type="Pfam" id="PF00168">
    <property type="entry name" value="C2"/>
    <property type="match status" value="3"/>
</dbReference>
<dbReference type="PANTHER" id="PTHR45999:SF1">
    <property type="entry name" value="BAI1-ASSOCIATED PROTEIN 3"/>
    <property type="match status" value="1"/>
</dbReference>
<dbReference type="GO" id="GO:0005509">
    <property type="term" value="F:calcium ion binding"/>
    <property type="evidence" value="ECO:0007669"/>
    <property type="project" value="Ensembl"/>
</dbReference>
<dbReference type="GO" id="GO:0099503">
    <property type="term" value="C:secretory vesicle"/>
    <property type="evidence" value="ECO:0000318"/>
    <property type="project" value="GO_Central"/>
</dbReference>
<evidence type="ECO:0000256" key="3">
    <source>
        <dbReference type="ARBA" id="ARBA00005823"/>
    </source>
</evidence>
<dbReference type="GeneTree" id="ENSGT00730000110939"/>
<dbReference type="GO" id="GO:0000149">
    <property type="term" value="F:SNARE binding"/>
    <property type="evidence" value="ECO:0000318"/>
    <property type="project" value="GO_Central"/>
</dbReference>
<dbReference type="GO" id="GO:0019905">
    <property type="term" value="F:syntaxin binding"/>
    <property type="evidence" value="ECO:0007669"/>
    <property type="project" value="Ensembl"/>
</dbReference>
<feature type="compositionally biased region" description="Basic and acidic residues" evidence="7">
    <location>
        <begin position="70"/>
        <end position="79"/>
    </location>
</feature>
<dbReference type="CDD" id="cd04009">
    <property type="entry name" value="C2B_Munc13-like"/>
    <property type="match status" value="1"/>
</dbReference>
<name>F7G7P0_ORNAN</name>
<evidence type="ECO:0000256" key="4">
    <source>
        <dbReference type="ARBA" id="ARBA00022483"/>
    </source>
</evidence>
<dbReference type="GO" id="GO:0006887">
    <property type="term" value="P:exocytosis"/>
    <property type="evidence" value="ECO:0007669"/>
    <property type="project" value="UniProtKB-KW"/>
</dbReference>
<evidence type="ECO:0000256" key="5">
    <source>
        <dbReference type="ARBA" id="ARBA00022490"/>
    </source>
</evidence>
<proteinExistence type="inferred from homology"/>
<evidence type="ECO:0000256" key="1">
    <source>
        <dbReference type="ARBA" id="ARBA00004496"/>
    </source>
</evidence>
<feature type="domain" description="MHD2" evidence="10">
    <location>
        <begin position="874"/>
        <end position="982"/>
    </location>
</feature>
<dbReference type="Gene3D" id="1.10.357.50">
    <property type="match status" value="1"/>
</dbReference>
<dbReference type="GO" id="GO:0032228">
    <property type="term" value="P:regulation of synaptic transmission, GABAergic"/>
    <property type="evidence" value="ECO:0007669"/>
    <property type="project" value="Ensembl"/>
</dbReference>
<dbReference type="STRING" id="9258.ENSOANP00000026436"/>
<dbReference type="GO" id="GO:0098793">
    <property type="term" value="C:presynapse"/>
    <property type="evidence" value="ECO:0007669"/>
    <property type="project" value="GOC"/>
</dbReference>
<gene>
    <name evidence="11" type="primary">BAIAP3</name>
</gene>
<accession>F7G7P0</accession>
<dbReference type="SMART" id="SM00239">
    <property type="entry name" value="C2"/>
    <property type="match status" value="2"/>
</dbReference>
<dbReference type="PANTHER" id="PTHR45999">
    <property type="entry name" value="UNC-13-4A, ISOFORM B"/>
    <property type="match status" value="1"/>
</dbReference>
<feature type="domain" description="C2" evidence="8">
    <location>
        <begin position="996"/>
        <end position="1107"/>
    </location>
</feature>
<dbReference type="PROSITE" id="PS51258">
    <property type="entry name" value="MHD1"/>
    <property type="match status" value="1"/>
</dbReference>
<organism evidence="11 12">
    <name type="scientific">Ornithorhynchus anatinus</name>
    <name type="common">Duckbill platypus</name>
    <dbReference type="NCBI Taxonomy" id="9258"/>
    <lineage>
        <taxon>Eukaryota</taxon>
        <taxon>Metazoa</taxon>
        <taxon>Chordata</taxon>
        <taxon>Craniata</taxon>
        <taxon>Vertebrata</taxon>
        <taxon>Euteleostomi</taxon>
        <taxon>Mammalia</taxon>
        <taxon>Monotremata</taxon>
        <taxon>Ornithorhynchidae</taxon>
        <taxon>Ornithorhynchus</taxon>
    </lineage>
</organism>
<dbReference type="GO" id="GO:0005886">
    <property type="term" value="C:plasma membrane"/>
    <property type="evidence" value="ECO:0000318"/>
    <property type="project" value="GO_Central"/>
</dbReference>
<comment type="subcellular location">
    <subcellularLocation>
        <location evidence="1">Cytoplasm</location>
    </subcellularLocation>
    <subcellularLocation>
        <location evidence="2">Late endosome</location>
    </subcellularLocation>
</comment>
<evidence type="ECO:0000313" key="11">
    <source>
        <dbReference type="Ensembl" id="ENSOANP00000026436.3"/>
    </source>
</evidence>
<dbReference type="InterPro" id="IPR035892">
    <property type="entry name" value="C2_domain_sf"/>
</dbReference>
<feature type="region of interest" description="Disordered" evidence="7">
    <location>
        <begin position="1"/>
        <end position="106"/>
    </location>
</feature>
<evidence type="ECO:0000259" key="10">
    <source>
        <dbReference type="PROSITE" id="PS51259"/>
    </source>
</evidence>